<dbReference type="RefSeq" id="WP_135944388.1">
    <property type="nucleotide sequence ID" value="NZ_BMEI01000002.1"/>
</dbReference>
<comment type="similarity">
    <text evidence="1 2">Belongs to the UPF0178 family.</text>
</comment>
<evidence type="ECO:0000313" key="3">
    <source>
        <dbReference type="EMBL" id="TGY92845.1"/>
    </source>
</evidence>
<dbReference type="EMBL" id="SRXV01000002">
    <property type="protein sequence ID" value="TGY92845.1"/>
    <property type="molecule type" value="Genomic_DNA"/>
</dbReference>
<dbReference type="HAMAP" id="MF_00489">
    <property type="entry name" value="UPF0178"/>
    <property type="match status" value="1"/>
</dbReference>
<protein>
    <recommendedName>
        <fullName evidence="2">UPF0178 protein E5162_07170</fullName>
    </recommendedName>
</protein>
<proteinExistence type="inferred from homology"/>
<dbReference type="Proteomes" id="UP000305451">
    <property type="component" value="Unassembled WGS sequence"/>
</dbReference>
<evidence type="ECO:0000256" key="2">
    <source>
        <dbReference type="HAMAP-Rule" id="MF_00489"/>
    </source>
</evidence>
<evidence type="ECO:0000256" key="1">
    <source>
        <dbReference type="ARBA" id="ARBA00008522"/>
    </source>
</evidence>
<comment type="caution">
    <text evidence="3">The sequence shown here is derived from an EMBL/GenBank/DDBJ whole genome shotgun (WGS) entry which is preliminary data.</text>
</comment>
<organism evidence="3 4">
    <name type="scientific">Marinicauda pacifica</name>
    <dbReference type="NCBI Taxonomy" id="1133559"/>
    <lineage>
        <taxon>Bacteria</taxon>
        <taxon>Pseudomonadati</taxon>
        <taxon>Pseudomonadota</taxon>
        <taxon>Alphaproteobacteria</taxon>
        <taxon>Maricaulales</taxon>
        <taxon>Maricaulaceae</taxon>
        <taxon>Marinicauda</taxon>
    </lineage>
</organism>
<dbReference type="PANTHER" id="PTHR35146">
    <property type="entry name" value="UPF0178 PROTEIN YAII"/>
    <property type="match status" value="1"/>
</dbReference>
<dbReference type="AlphaFoldDB" id="A0A4S2HA99"/>
<dbReference type="NCBIfam" id="NF001095">
    <property type="entry name" value="PRK00124.1"/>
    <property type="match status" value="1"/>
</dbReference>
<reference evidence="3 4" key="1">
    <citation type="journal article" date="2013" name="Int. J. Syst. Evol. Microbiol.">
        <title>Marinicauda pacifica gen. nov., sp. nov., a prosthecate alphaproteobacterium of the family Hyphomonadaceae isolated from deep seawater.</title>
        <authorList>
            <person name="Zhang X.Y."/>
            <person name="Li G.W."/>
            <person name="Wang C.S."/>
            <person name="Zhang Y.J."/>
            <person name="Xu X.W."/>
            <person name="Li H."/>
            <person name="Liu A."/>
            <person name="Liu C."/>
            <person name="Xie B.B."/>
            <person name="Qin Q.L."/>
            <person name="Xu Z."/>
            <person name="Chen X.L."/>
            <person name="Zhou B.C."/>
            <person name="Zhang Y.Z."/>
        </authorList>
    </citation>
    <scope>NUCLEOTIDE SEQUENCE [LARGE SCALE GENOMIC DNA]</scope>
    <source>
        <strain evidence="3 4">P-1 km-3</strain>
    </source>
</reference>
<keyword evidence="4" id="KW-1185">Reference proteome</keyword>
<dbReference type="InterPro" id="IPR003791">
    <property type="entry name" value="UPF0178"/>
</dbReference>
<dbReference type="Pfam" id="PF02639">
    <property type="entry name" value="DUF188"/>
    <property type="match status" value="1"/>
</dbReference>
<sequence>MTVFIDADACPVKDEAIRVAERHRTRILLVCDGGLRRPLSEWAELVIVPEGPDAADDYIAEHAGPGDICITGDIPLADRCVKAGARVLDHRGTEFTESSIGSKLAMRDLMTDLRSAGQMEGGGGKPFGPRDRSDFLNGLERVFQALKRGR</sequence>
<name>A0A4S2HA99_9PROT</name>
<evidence type="ECO:0000313" key="4">
    <source>
        <dbReference type="Proteomes" id="UP000305451"/>
    </source>
</evidence>
<dbReference type="PANTHER" id="PTHR35146:SF1">
    <property type="entry name" value="UPF0178 PROTEIN YAII"/>
    <property type="match status" value="1"/>
</dbReference>
<gene>
    <name evidence="3" type="ORF">E5162_07170</name>
</gene>
<dbReference type="CDD" id="cd18720">
    <property type="entry name" value="PIN_YqxD-like"/>
    <property type="match status" value="1"/>
</dbReference>
<dbReference type="OrthoDB" id="9798918at2"/>
<accession>A0A4S2HA99</accession>